<comment type="caution">
    <text evidence="2">The sequence shown here is derived from an EMBL/GenBank/DDBJ whole genome shotgun (WGS) entry which is preliminary data.</text>
</comment>
<dbReference type="HOGENOM" id="CLU_000288_7_34_1"/>
<dbReference type="GO" id="GO:0004674">
    <property type="term" value="F:protein serine/threonine kinase activity"/>
    <property type="evidence" value="ECO:0007669"/>
    <property type="project" value="TreeGrafter"/>
</dbReference>
<proteinExistence type="predicted"/>
<dbReference type="PROSITE" id="PS50011">
    <property type="entry name" value="PROTEIN_KINASE_DOM"/>
    <property type="match status" value="1"/>
</dbReference>
<evidence type="ECO:0000259" key="1">
    <source>
        <dbReference type="PROSITE" id="PS50011"/>
    </source>
</evidence>
<reference evidence="2 3" key="1">
    <citation type="submission" date="2014-02" db="EMBL/GenBank/DDBJ databases">
        <title>Single nucleus genome sequencing reveals high similarity among nuclei of an endomycorrhizal fungus.</title>
        <authorList>
            <person name="Lin K."/>
            <person name="Geurts R."/>
            <person name="Zhang Z."/>
            <person name="Limpens E."/>
            <person name="Saunders D.G."/>
            <person name="Mu D."/>
            <person name="Pang E."/>
            <person name="Cao H."/>
            <person name="Cha H."/>
            <person name="Lin T."/>
            <person name="Zhou Q."/>
            <person name="Shang Y."/>
            <person name="Li Y."/>
            <person name="Ivanov S."/>
            <person name="Sharma T."/>
            <person name="Velzen R.V."/>
            <person name="Ruijter N.D."/>
            <person name="Aanen D.K."/>
            <person name="Win J."/>
            <person name="Kamoun S."/>
            <person name="Bisseling T."/>
            <person name="Huang S."/>
        </authorList>
    </citation>
    <scope>NUCLEOTIDE SEQUENCE [LARGE SCALE GENOMIC DNA]</scope>
    <source>
        <strain evidence="3">DAOM197198w</strain>
    </source>
</reference>
<dbReference type="Pfam" id="PF07714">
    <property type="entry name" value="PK_Tyr_Ser-Thr"/>
    <property type="match status" value="1"/>
</dbReference>
<protein>
    <submittedName>
        <fullName evidence="2">Ipl1p</fullName>
    </submittedName>
</protein>
<sequence>MEEFMLTDDVFEQIKDFVYNSLTEEQSLLIDKLILNEELKLRYKGNGLCKDCKQPRASYYWCQCKFQQNFKNWTSGNYKVDKFIQKTQLKAKDYNCVLEWIEYDRFENVEYLAKGGFGTIYKAIWKDGWIYSWDFENNKWRRSKNYCRDYENFPVVLKCLHNSQDITSDFLGEIEAHIMFFSKSVFNITPCYGITKDPESKNFMLVMGYVINGSLRQHLNNSFNSTKWVEKLETLQDIAQGLVYIHENGSIHRDFHCGNILKDSRYTFITDFGLCRPVNVKPSQNECKELYGVLPYVAPEVLRGKEYTQESDIYGFGIIAYEVCTGLPPYHDIVHDKFLAISICQGLRPKSNYKIPQLILNIIKQCWDADPLKRPKAKEIKDLLYELHFSSKFRSDREINKQIEDADKINEKLTSSSSLYTGPTLSYTTNPQAVYTSRLLDFKNLPKPKNSIDNKDDDDSFGEYSESIEVIDFTKLNLDKSN</sequence>
<dbReference type="AlphaFoldDB" id="A0A015JLU3"/>
<dbReference type="PANTHER" id="PTHR44329">
    <property type="entry name" value="SERINE/THREONINE-PROTEIN KINASE TNNI3K-RELATED"/>
    <property type="match status" value="1"/>
</dbReference>
<dbReference type="EMBL" id="JEMT01027923">
    <property type="protein sequence ID" value="EXX55929.1"/>
    <property type="molecule type" value="Genomic_DNA"/>
</dbReference>
<dbReference type="SUPFAM" id="SSF56112">
    <property type="entry name" value="Protein kinase-like (PK-like)"/>
    <property type="match status" value="1"/>
</dbReference>
<dbReference type="Proteomes" id="UP000022910">
    <property type="component" value="Unassembled WGS sequence"/>
</dbReference>
<dbReference type="GO" id="GO:0005524">
    <property type="term" value="F:ATP binding"/>
    <property type="evidence" value="ECO:0007669"/>
    <property type="project" value="InterPro"/>
</dbReference>
<dbReference type="Gene3D" id="1.10.510.10">
    <property type="entry name" value="Transferase(Phosphotransferase) domain 1"/>
    <property type="match status" value="1"/>
</dbReference>
<dbReference type="PANTHER" id="PTHR44329:SF289">
    <property type="entry name" value="SERINE_THREONINE-PROTEIN KINASE VIK"/>
    <property type="match status" value="1"/>
</dbReference>
<dbReference type="InterPro" id="IPR000719">
    <property type="entry name" value="Prot_kinase_dom"/>
</dbReference>
<dbReference type="InterPro" id="IPR011009">
    <property type="entry name" value="Kinase-like_dom_sf"/>
</dbReference>
<dbReference type="InterPro" id="IPR051681">
    <property type="entry name" value="Ser/Thr_Kinases-Pseudokinases"/>
</dbReference>
<name>A0A015JLU3_RHIIW</name>
<evidence type="ECO:0000313" key="2">
    <source>
        <dbReference type="EMBL" id="EXX55929.1"/>
    </source>
</evidence>
<dbReference type="InterPro" id="IPR001245">
    <property type="entry name" value="Ser-Thr/Tyr_kinase_cat_dom"/>
</dbReference>
<accession>A0A015JLU3</accession>
<organism evidence="2 3">
    <name type="scientific">Rhizophagus irregularis (strain DAOM 197198w)</name>
    <name type="common">Glomus intraradices</name>
    <dbReference type="NCBI Taxonomy" id="1432141"/>
    <lineage>
        <taxon>Eukaryota</taxon>
        <taxon>Fungi</taxon>
        <taxon>Fungi incertae sedis</taxon>
        <taxon>Mucoromycota</taxon>
        <taxon>Glomeromycotina</taxon>
        <taxon>Glomeromycetes</taxon>
        <taxon>Glomerales</taxon>
        <taxon>Glomeraceae</taxon>
        <taxon>Rhizophagus</taxon>
    </lineage>
</organism>
<keyword evidence="3" id="KW-1185">Reference proteome</keyword>
<feature type="domain" description="Protein kinase" evidence="1">
    <location>
        <begin position="106"/>
        <end position="389"/>
    </location>
</feature>
<gene>
    <name evidence="2" type="ORF">RirG_221020</name>
</gene>
<evidence type="ECO:0000313" key="3">
    <source>
        <dbReference type="Proteomes" id="UP000022910"/>
    </source>
</evidence>